<dbReference type="PANTHER" id="PTHR30055">
    <property type="entry name" value="HTH-TYPE TRANSCRIPTIONAL REGULATOR RUTR"/>
    <property type="match status" value="1"/>
</dbReference>
<proteinExistence type="predicted"/>
<dbReference type="PANTHER" id="PTHR30055:SF234">
    <property type="entry name" value="HTH-TYPE TRANSCRIPTIONAL REGULATOR BETI"/>
    <property type="match status" value="1"/>
</dbReference>
<dbReference type="InterPro" id="IPR036271">
    <property type="entry name" value="Tet_transcr_reg_TetR-rel_C_sf"/>
</dbReference>
<dbReference type="PROSITE" id="PS50977">
    <property type="entry name" value="HTH_TETR_2"/>
    <property type="match status" value="1"/>
</dbReference>
<feature type="DNA-binding region" description="H-T-H motif" evidence="4">
    <location>
        <begin position="41"/>
        <end position="60"/>
    </location>
</feature>
<dbReference type="InterPro" id="IPR050109">
    <property type="entry name" value="HTH-type_TetR-like_transc_reg"/>
</dbReference>
<keyword evidence="1" id="KW-0805">Transcription regulation</keyword>
<evidence type="ECO:0000313" key="6">
    <source>
        <dbReference type="EMBL" id="SEF36103.1"/>
    </source>
</evidence>
<dbReference type="PROSITE" id="PS01081">
    <property type="entry name" value="HTH_TETR_1"/>
    <property type="match status" value="1"/>
</dbReference>
<evidence type="ECO:0000256" key="3">
    <source>
        <dbReference type="ARBA" id="ARBA00023163"/>
    </source>
</evidence>
<dbReference type="GO" id="GO:0000976">
    <property type="term" value="F:transcription cis-regulatory region binding"/>
    <property type="evidence" value="ECO:0007669"/>
    <property type="project" value="TreeGrafter"/>
</dbReference>
<evidence type="ECO:0000256" key="4">
    <source>
        <dbReference type="PROSITE-ProRule" id="PRU00335"/>
    </source>
</evidence>
<dbReference type="InterPro" id="IPR001647">
    <property type="entry name" value="HTH_TetR"/>
</dbReference>
<protein>
    <submittedName>
        <fullName evidence="6">Transcriptional regulator, TetR family</fullName>
    </submittedName>
</protein>
<keyword evidence="2 4" id="KW-0238">DNA-binding</keyword>
<dbReference type="Proteomes" id="UP000198878">
    <property type="component" value="Unassembled WGS sequence"/>
</dbReference>
<dbReference type="InterPro" id="IPR023772">
    <property type="entry name" value="DNA-bd_HTH_TetR-type_CS"/>
</dbReference>
<dbReference type="PRINTS" id="PR00455">
    <property type="entry name" value="HTHTETR"/>
</dbReference>
<dbReference type="SUPFAM" id="SSF48498">
    <property type="entry name" value="Tetracyclin repressor-like, C-terminal domain"/>
    <property type="match status" value="1"/>
</dbReference>
<dbReference type="InterPro" id="IPR009057">
    <property type="entry name" value="Homeodomain-like_sf"/>
</dbReference>
<dbReference type="STRING" id="218821.SAMN05421837_109260"/>
<dbReference type="Pfam" id="PF00440">
    <property type="entry name" value="TetR_N"/>
    <property type="match status" value="1"/>
</dbReference>
<name>A0A1H5RCL2_9PSEU</name>
<evidence type="ECO:0000313" key="7">
    <source>
        <dbReference type="Proteomes" id="UP000198878"/>
    </source>
</evidence>
<organism evidence="6 7">
    <name type="scientific">Amycolatopsis pretoriensis</name>
    <dbReference type="NCBI Taxonomy" id="218821"/>
    <lineage>
        <taxon>Bacteria</taxon>
        <taxon>Bacillati</taxon>
        <taxon>Actinomycetota</taxon>
        <taxon>Actinomycetes</taxon>
        <taxon>Pseudonocardiales</taxon>
        <taxon>Pseudonocardiaceae</taxon>
        <taxon>Amycolatopsis</taxon>
    </lineage>
</organism>
<dbReference type="EMBL" id="FNUJ01000009">
    <property type="protein sequence ID" value="SEF36103.1"/>
    <property type="molecule type" value="Genomic_DNA"/>
</dbReference>
<gene>
    <name evidence="6" type="ORF">SAMN05421837_109260</name>
</gene>
<feature type="domain" description="HTH tetR-type" evidence="5">
    <location>
        <begin position="19"/>
        <end position="78"/>
    </location>
</feature>
<dbReference type="Gene3D" id="1.10.357.10">
    <property type="entry name" value="Tetracycline Repressor, domain 2"/>
    <property type="match status" value="1"/>
</dbReference>
<evidence type="ECO:0000256" key="1">
    <source>
        <dbReference type="ARBA" id="ARBA00023015"/>
    </source>
</evidence>
<evidence type="ECO:0000256" key="2">
    <source>
        <dbReference type="ARBA" id="ARBA00023125"/>
    </source>
</evidence>
<dbReference type="InterPro" id="IPR049445">
    <property type="entry name" value="TetR_SbtR-like_C"/>
</dbReference>
<dbReference type="AlphaFoldDB" id="A0A1H5RCL2"/>
<reference evidence="7" key="1">
    <citation type="submission" date="2016-10" db="EMBL/GenBank/DDBJ databases">
        <authorList>
            <person name="Varghese N."/>
            <person name="Submissions S."/>
        </authorList>
    </citation>
    <scope>NUCLEOTIDE SEQUENCE [LARGE SCALE GENOMIC DNA]</scope>
    <source>
        <strain evidence="7">DSM 44654</strain>
    </source>
</reference>
<sequence>MTRDAGPAAPARPLRRDAELNRRRILASAREVFGQRGLDATLDDIAHHAGLGVGTVYRRFPSKEHLVEAMFAERMEEIGDLAVEALKAADPWQAFVDFTWKAAEMHSADRGLREIMLSNKFGHEHVAEEKARMVPLITQLVERAQASGGLRADFAPSDMALVHMMVGSVVEFTCAVDPDLWRRSLGMLLDGLRAEPGKPSELPRPPLDEQEIDRAMSCWRP</sequence>
<dbReference type="Pfam" id="PF21597">
    <property type="entry name" value="TetR_C_43"/>
    <property type="match status" value="1"/>
</dbReference>
<dbReference type="RefSeq" id="WP_086676202.1">
    <property type="nucleotide sequence ID" value="NZ_FNUJ01000009.1"/>
</dbReference>
<dbReference type="SUPFAM" id="SSF46689">
    <property type="entry name" value="Homeodomain-like"/>
    <property type="match status" value="1"/>
</dbReference>
<evidence type="ECO:0000259" key="5">
    <source>
        <dbReference type="PROSITE" id="PS50977"/>
    </source>
</evidence>
<dbReference type="GO" id="GO:0003700">
    <property type="term" value="F:DNA-binding transcription factor activity"/>
    <property type="evidence" value="ECO:0007669"/>
    <property type="project" value="TreeGrafter"/>
</dbReference>
<dbReference type="OrthoDB" id="9795011at2"/>
<keyword evidence="7" id="KW-1185">Reference proteome</keyword>
<accession>A0A1H5RCL2</accession>
<keyword evidence="3" id="KW-0804">Transcription</keyword>